<gene>
    <name evidence="12" type="primary">alaS</name>
    <name evidence="15" type="ORF">JCM19237_4502</name>
</gene>
<evidence type="ECO:0000256" key="6">
    <source>
        <dbReference type="ARBA" id="ARBA00022741"/>
    </source>
</evidence>
<dbReference type="Gene3D" id="2.40.30.130">
    <property type="match status" value="1"/>
</dbReference>
<feature type="binding site" evidence="12">
    <location>
        <position position="584"/>
    </location>
    <ligand>
        <name>Zn(2+)</name>
        <dbReference type="ChEBI" id="CHEBI:29105"/>
    </ligand>
</feature>
<dbReference type="Proteomes" id="UP000029227">
    <property type="component" value="Unassembled WGS sequence"/>
</dbReference>
<dbReference type="InterPro" id="IPR045864">
    <property type="entry name" value="aa-tRNA-synth_II/BPL/LPL"/>
</dbReference>
<feature type="binding site" evidence="12">
    <location>
        <position position="686"/>
    </location>
    <ligand>
        <name>Zn(2+)</name>
        <dbReference type="ChEBI" id="CHEBI:29105"/>
    </ligand>
</feature>
<evidence type="ECO:0000259" key="14">
    <source>
        <dbReference type="PROSITE" id="PS50860"/>
    </source>
</evidence>
<dbReference type="InterPro" id="IPR018163">
    <property type="entry name" value="Thr/Ala-tRNA-synth_IIc_edit"/>
</dbReference>
<comment type="caution">
    <text evidence="15">The sequence shown here is derived from an EMBL/GenBank/DDBJ whole genome shotgun (WGS) entry which is preliminary data.</text>
</comment>
<dbReference type="InterPro" id="IPR023033">
    <property type="entry name" value="Ala_tRNA_ligase_euk/bac"/>
</dbReference>
<dbReference type="InterPro" id="IPR018162">
    <property type="entry name" value="Ala-tRNA-ligase_IIc_anticod-bd"/>
</dbReference>
<feature type="domain" description="Alanyl-transfer RNA synthetases family profile" evidence="14">
    <location>
        <begin position="24"/>
        <end position="729"/>
    </location>
</feature>
<dbReference type="GO" id="GO:0008270">
    <property type="term" value="F:zinc ion binding"/>
    <property type="evidence" value="ECO:0007669"/>
    <property type="project" value="UniProtKB-UniRule"/>
</dbReference>
<keyword evidence="13" id="KW-0175">Coiled coil</keyword>
<evidence type="ECO:0000256" key="8">
    <source>
        <dbReference type="ARBA" id="ARBA00022840"/>
    </source>
</evidence>
<evidence type="ECO:0000256" key="2">
    <source>
        <dbReference type="ARBA" id="ARBA00008226"/>
    </source>
</evidence>
<reference evidence="15 16" key="1">
    <citation type="journal article" date="2014" name="Genome Announc.">
        <title>Draft Genome Sequences of Two Vibrionaceae Species, Vibrio ponticus C121 and Photobacterium aphoticum C119, Isolated as Coral Reef Microbiota.</title>
        <authorList>
            <person name="Al-saari N."/>
            <person name="Meirelles P.M."/>
            <person name="Mino S."/>
            <person name="Suda W."/>
            <person name="Oshima K."/>
            <person name="Hattori M."/>
            <person name="Ohkuma M."/>
            <person name="Thompson F.L."/>
            <person name="Gomez-Gil B."/>
            <person name="Sawabe T."/>
            <person name="Sawabe T."/>
        </authorList>
    </citation>
    <scope>NUCLEOTIDE SEQUENCE [LARGE SCALE GENOMIC DNA]</scope>
    <source>
        <strain evidence="15 16">JCM 19237</strain>
    </source>
</reference>
<dbReference type="InterPro" id="IPR003156">
    <property type="entry name" value="DHHA1_dom"/>
</dbReference>
<keyword evidence="9 12" id="KW-0694">RNA-binding</keyword>
<dbReference type="STRING" id="754436.JCM19237_4502"/>
<dbReference type="SUPFAM" id="SSF55186">
    <property type="entry name" value="ThrRS/AlaRS common domain"/>
    <property type="match status" value="1"/>
</dbReference>
<dbReference type="Gene3D" id="3.30.980.10">
    <property type="entry name" value="Threonyl-trna Synthetase, Chain A, domain 2"/>
    <property type="match status" value="1"/>
</dbReference>
<dbReference type="FunFam" id="3.30.54.20:FF:000001">
    <property type="entry name" value="Alanine--tRNA ligase"/>
    <property type="match status" value="1"/>
</dbReference>
<organism evidence="15 16">
    <name type="scientific">Photobacterium aphoticum</name>
    <dbReference type="NCBI Taxonomy" id="754436"/>
    <lineage>
        <taxon>Bacteria</taxon>
        <taxon>Pseudomonadati</taxon>
        <taxon>Pseudomonadota</taxon>
        <taxon>Gammaproteobacteria</taxon>
        <taxon>Vibrionales</taxon>
        <taxon>Vibrionaceae</taxon>
        <taxon>Photobacterium</taxon>
    </lineage>
</organism>
<dbReference type="eggNOG" id="COG0013">
    <property type="taxonomic scope" value="Bacteria"/>
</dbReference>
<dbReference type="GO" id="GO:0000049">
    <property type="term" value="F:tRNA binding"/>
    <property type="evidence" value="ECO:0007669"/>
    <property type="project" value="UniProtKB-KW"/>
</dbReference>
<dbReference type="PANTHER" id="PTHR11777:SF9">
    <property type="entry name" value="ALANINE--TRNA LIGASE, CYTOPLASMIC"/>
    <property type="match status" value="1"/>
</dbReference>
<dbReference type="FunFam" id="3.10.310.40:FF:000001">
    <property type="entry name" value="Alanine--tRNA ligase"/>
    <property type="match status" value="1"/>
</dbReference>
<evidence type="ECO:0000313" key="16">
    <source>
        <dbReference type="Proteomes" id="UP000029227"/>
    </source>
</evidence>
<keyword evidence="6 12" id="KW-0547">Nucleotide-binding</keyword>
<keyword evidence="10 12" id="KW-0648">Protein biosynthesis</keyword>
<dbReference type="InterPro" id="IPR050058">
    <property type="entry name" value="Ala-tRNA_ligase"/>
</dbReference>
<keyword evidence="12" id="KW-0963">Cytoplasm</keyword>
<comment type="domain">
    <text evidence="12">Consists of three domains; the N-terminal catalytic domain, the editing domain and the C-terminal C-Ala domain. The editing domain removes incorrectly charged amino acids, while the C-Ala domain, along with tRNA(Ala), serves as a bridge to cooperatively bring together the editing and aminoacylation centers thus stimulating deacylation of misacylated tRNAs.</text>
</comment>
<dbReference type="HAMAP" id="MF_00036_B">
    <property type="entry name" value="Ala_tRNA_synth_B"/>
    <property type="match status" value="1"/>
</dbReference>
<dbReference type="CDD" id="cd00673">
    <property type="entry name" value="AlaRS_core"/>
    <property type="match status" value="1"/>
</dbReference>
<dbReference type="InterPro" id="IPR002318">
    <property type="entry name" value="Ala-tRNA-lgiase_IIc"/>
</dbReference>
<evidence type="ECO:0000256" key="12">
    <source>
        <dbReference type="HAMAP-Rule" id="MF_00036"/>
    </source>
</evidence>
<dbReference type="FunFam" id="2.40.30.130:FF:000001">
    <property type="entry name" value="Alanine--tRNA ligase"/>
    <property type="match status" value="1"/>
</dbReference>
<dbReference type="Pfam" id="PF07973">
    <property type="entry name" value="tRNA_SAD"/>
    <property type="match status" value="1"/>
</dbReference>
<evidence type="ECO:0000256" key="10">
    <source>
        <dbReference type="ARBA" id="ARBA00022917"/>
    </source>
</evidence>
<comment type="function">
    <text evidence="12">Catalyzes the attachment of alanine to tRNA(Ala) in a two-step reaction: alanine is first activated by ATP to form Ala-AMP and then transferred to the acceptor end of tRNA(Ala). Also edits incorrectly charged Ser-tRNA(Ala) and Gly-tRNA(Ala) via its editing domain.</text>
</comment>
<dbReference type="GO" id="GO:0002161">
    <property type="term" value="F:aminoacyl-tRNA deacylase activity"/>
    <property type="evidence" value="ECO:0007669"/>
    <property type="project" value="TreeGrafter"/>
</dbReference>
<dbReference type="GO" id="GO:0005829">
    <property type="term" value="C:cytosol"/>
    <property type="evidence" value="ECO:0007669"/>
    <property type="project" value="TreeGrafter"/>
</dbReference>
<evidence type="ECO:0000256" key="4">
    <source>
        <dbReference type="ARBA" id="ARBA00022598"/>
    </source>
</evidence>
<dbReference type="PROSITE" id="PS50860">
    <property type="entry name" value="AA_TRNA_LIGASE_II_ALA"/>
    <property type="match status" value="1"/>
</dbReference>
<keyword evidence="7 12" id="KW-0862">Zinc</keyword>
<keyword evidence="4 12" id="KW-0436">Ligase</keyword>
<evidence type="ECO:0000256" key="13">
    <source>
        <dbReference type="SAM" id="Coils"/>
    </source>
</evidence>
<comment type="catalytic activity">
    <reaction evidence="12">
        <text>tRNA(Ala) + L-alanine + ATP = L-alanyl-tRNA(Ala) + AMP + diphosphate</text>
        <dbReference type="Rhea" id="RHEA:12540"/>
        <dbReference type="Rhea" id="RHEA-COMP:9657"/>
        <dbReference type="Rhea" id="RHEA-COMP:9923"/>
        <dbReference type="ChEBI" id="CHEBI:30616"/>
        <dbReference type="ChEBI" id="CHEBI:33019"/>
        <dbReference type="ChEBI" id="CHEBI:57972"/>
        <dbReference type="ChEBI" id="CHEBI:78442"/>
        <dbReference type="ChEBI" id="CHEBI:78497"/>
        <dbReference type="ChEBI" id="CHEBI:456215"/>
        <dbReference type="EC" id="6.1.1.7"/>
    </reaction>
</comment>
<evidence type="ECO:0000256" key="11">
    <source>
        <dbReference type="ARBA" id="ARBA00023146"/>
    </source>
</evidence>
<dbReference type="FunFam" id="3.30.930.10:FF:000004">
    <property type="entry name" value="Alanine--tRNA ligase"/>
    <property type="match status" value="1"/>
</dbReference>
<dbReference type="SUPFAM" id="SSF101353">
    <property type="entry name" value="Putative anticodon-binding domain of alanyl-tRNA synthetase (AlaRS)"/>
    <property type="match status" value="1"/>
</dbReference>
<evidence type="ECO:0000256" key="7">
    <source>
        <dbReference type="ARBA" id="ARBA00022833"/>
    </source>
</evidence>
<evidence type="ECO:0000256" key="9">
    <source>
        <dbReference type="ARBA" id="ARBA00022884"/>
    </source>
</evidence>
<dbReference type="InterPro" id="IPR018165">
    <property type="entry name" value="Ala-tRNA-synth_IIc_core"/>
</dbReference>
<evidence type="ECO:0000256" key="3">
    <source>
        <dbReference type="ARBA" id="ARBA00022555"/>
    </source>
</evidence>
<feature type="coiled-coil region" evidence="13">
    <location>
        <begin position="752"/>
        <end position="779"/>
    </location>
</feature>
<comment type="cofactor">
    <cofactor evidence="12">
        <name>Zn(2+)</name>
        <dbReference type="ChEBI" id="CHEBI:29105"/>
    </cofactor>
    <text evidence="12">Binds 1 zinc ion per subunit.</text>
</comment>
<dbReference type="AlphaFoldDB" id="A0A090R2C9"/>
<dbReference type="PRINTS" id="PR00980">
    <property type="entry name" value="TRNASYNTHALA"/>
</dbReference>
<dbReference type="GO" id="GO:0005524">
    <property type="term" value="F:ATP binding"/>
    <property type="evidence" value="ECO:0007669"/>
    <property type="project" value="UniProtKB-UniRule"/>
</dbReference>
<sequence length="895" mass="96963">MMGKSLNSTNQFTEKHYQELPMYMSTDEVRNAYLKFFESKGHQIVESSSLVPHNDPTLLFTNAGMNQFKDCFLGLEKRAYTRATTAQRCVRAGGKHNDLENVGFTARHHTFFEMLGNFSFGDYFKEDAISFAWEFLTDVLQLPKDRLLVTVYQTDDEAFDIWNKKVGVPADRIIRIGDKEGGKAFESDNFWQMGDTGPCGPCTEIFYDHGAHIAGGPPGSPDEDGDRFIEIWNNVFMQFNRHADGTMEPLPKPSVDTGMGIERISAIMQGVHSNYEIDIFQRLIKEAAAVIGYDDLSNQSLRVVADHIRSCAFLIADGVMPSNEGRGYVLRRIIRRAVRHGNKLGAKGAFFFKLVGPLADVMGSAGEELKKQQEMVEKVLKIEEDNFGRTLDRGMAILAEALDNLDGEVLDGETVFKLYDTYGFPADLTNDVARERGFSIDEEGFNDAMESQRQRARDAGQFGVDYNSAIKVDAETAFCGYSATEGEATVIALYRDGEQVDGADAGEEVLVVLDNTPFYAESGGQCGDTGVLHAEGMQFNVADTQKFGAAIGHKGQVATGRLSVGDKLKASVDAARRAAVSLNHSATHLMHAALRNLLGEHVAQKGSLVKPDGLRFDFSHLEAVKPEELREVERVVNEQIRRNHAISTDIMDIEAAKEKGAMALFGEKYDDEVRVLSMGDFSVELCGGIHATNTGDIGLFKIISEGGIAAGVRRIEAVTGEAAIAALHAQEALLAETASLVKSDAASVATKVSALVAHSKQLEKEIQQLKDKLAAQESADLINQAQEINGVKVLIAKLDGADNKALRGMVDELKNQMGSGVVVLGNVSEGKVGLIAGVTKDLIGKVKAGDLVNLVALQVGGKGGGRPDMAQAGGTDAAALPAALESVAPWLADKL</sequence>
<dbReference type="GO" id="GO:0004813">
    <property type="term" value="F:alanine-tRNA ligase activity"/>
    <property type="evidence" value="ECO:0007669"/>
    <property type="project" value="UniProtKB-UniRule"/>
</dbReference>
<dbReference type="Gene3D" id="3.30.930.10">
    <property type="entry name" value="Bira Bifunctional Protein, Domain 2"/>
    <property type="match status" value="1"/>
</dbReference>
<dbReference type="EC" id="6.1.1.7" evidence="12"/>
<dbReference type="PANTHER" id="PTHR11777">
    <property type="entry name" value="ALANYL-TRNA SYNTHETASE"/>
    <property type="match status" value="1"/>
</dbReference>
<dbReference type="NCBIfam" id="TIGR00344">
    <property type="entry name" value="alaS"/>
    <property type="match status" value="1"/>
</dbReference>
<dbReference type="SUPFAM" id="SSF55681">
    <property type="entry name" value="Class II aaRS and biotin synthetases"/>
    <property type="match status" value="1"/>
</dbReference>
<dbReference type="InterPro" id="IPR009000">
    <property type="entry name" value="Transl_B-barrel_sf"/>
</dbReference>
<keyword evidence="3 12" id="KW-0820">tRNA-binding</keyword>
<dbReference type="SMART" id="SM00863">
    <property type="entry name" value="tRNA_SAD"/>
    <property type="match status" value="1"/>
</dbReference>
<comment type="subcellular location">
    <subcellularLocation>
        <location evidence="1 12">Cytoplasm</location>
    </subcellularLocation>
</comment>
<keyword evidence="8 12" id="KW-0067">ATP-binding</keyword>
<feature type="binding site" evidence="12">
    <location>
        <position position="690"/>
    </location>
    <ligand>
        <name>Zn(2+)</name>
        <dbReference type="ChEBI" id="CHEBI:29105"/>
    </ligand>
</feature>
<dbReference type="FunFam" id="3.30.980.10:FF:000004">
    <property type="entry name" value="Alanine--tRNA ligase, cytoplasmic"/>
    <property type="match status" value="1"/>
</dbReference>
<comment type="similarity">
    <text evidence="2 12">Belongs to the class-II aminoacyl-tRNA synthetase family.</text>
</comment>
<dbReference type="GO" id="GO:0045892">
    <property type="term" value="P:negative regulation of DNA-templated transcription"/>
    <property type="evidence" value="ECO:0007669"/>
    <property type="project" value="TreeGrafter"/>
</dbReference>
<proteinExistence type="inferred from homology"/>
<dbReference type="SUPFAM" id="SSF50447">
    <property type="entry name" value="Translation proteins"/>
    <property type="match status" value="1"/>
</dbReference>
<dbReference type="GO" id="GO:0006419">
    <property type="term" value="P:alanyl-tRNA aminoacylation"/>
    <property type="evidence" value="ECO:0007669"/>
    <property type="project" value="UniProtKB-UniRule"/>
</dbReference>
<dbReference type="InterPro" id="IPR012947">
    <property type="entry name" value="tRNA_SAD"/>
</dbReference>
<protein>
    <recommendedName>
        <fullName evidence="12">Alanine--tRNA ligase</fullName>
        <ecNumber evidence="12">6.1.1.7</ecNumber>
    </recommendedName>
    <alternativeName>
        <fullName evidence="12">Alanyl-tRNA synthetase</fullName>
        <shortName evidence="12">AlaRS</shortName>
    </alternativeName>
</protein>
<dbReference type="Gene3D" id="3.10.310.40">
    <property type="match status" value="1"/>
</dbReference>
<keyword evidence="5 12" id="KW-0479">Metal-binding</keyword>
<feature type="binding site" evidence="12">
    <location>
        <position position="588"/>
    </location>
    <ligand>
        <name>Zn(2+)</name>
        <dbReference type="ChEBI" id="CHEBI:29105"/>
    </ligand>
</feature>
<name>A0A090R2C9_9GAMM</name>
<evidence type="ECO:0000313" key="15">
    <source>
        <dbReference type="EMBL" id="GAL08269.1"/>
    </source>
</evidence>
<dbReference type="Gene3D" id="6.10.250.550">
    <property type="match status" value="1"/>
</dbReference>
<dbReference type="Pfam" id="PF01411">
    <property type="entry name" value="tRNA-synt_2c"/>
    <property type="match status" value="1"/>
</dbReference>
<evidence type="ECO:0000256" key="5">
    <source>
        <dbReference type="ARBA" id="ARBA00022723"/>
    </source>
</evidence>
<dbReference type="Pfam" id="PF02272">
    <property type="entry name" value="DHHA1"/>
    <property type="match status" value="1"/>
</dbReference>
<dbReference type="InterPro" id="IPR018164">
    <property type="entry name" value="Ala-tRNA-synth_IIc_N"/>
</dbReference>
<accession>A0A090R2C9</accession>
<evidence type="ECO:0000256" key="1">
    <source>
        <dbReference type="ARBA" id="ARBA00004496"/>
    </source>
</evidence>
<keyword evidence="11 12" id="KW-0030">Aminoacyl-tRNA synthetase</keyword>
<dbReference type="EMBL" id="BBMN01000023">
    <property type="protein sequence ID" value="GAL08269.1"/>
    <property type="molecule type" value="Genomic_DNA"/>
</dbReference>
<dbReference type="Gene3D" id="3.30.54.20">
    <property type="match status" value="1"/>
</dbReference>